<gene>
    <name evidence="3" type="ORF">KUTeg_016564</name>
</gene>
<evidence type="ECO:0000256" key="1">
    <source>
        <dbReference type="ARBA" id="ARBA00022723"/>
    </source>
</evidence>
<proteinExistence type="predicted"/>
<dbReference type="PANTHER" id="PTHR43690:SF18">
    <property type="entry name" value="INSULIN-DEGRADING ENZYME-RELATED"/>
    <property type="match status" value="1"/>
</dbReference>
<dbReference type="Proteomes" id="UP001217089">
    <property type="component" value="Unassembled WGS sequence"/>
</dbReference>
<reference evidence="3 4" key="1">
    <citation type="submission" date="2022-12" db="EMBL/GenBank/DDBJ databases">
        <title>Chromosome-level genome of Tegillarca granosa.</title>
        <authorList>
            <person name="Kim J."/>
        </authorList>
    </citation>
    <scope>NUCLEOTIDE SEQUENCE [LARGE SCALE GENOMIC DNA]</scope>
    <source>
        <strain evidence="3">Teg-2019</strain>
        <tissue evidence="3">Adductor muscle</tissue>
    </source>
</reference>
<accession>A0ABQ9EL70</accession>
<comment type="caution">
    <text evidence="3">The sequence shown here is derived from an EMBL/GenBank/DDBJ whole genome shotgun (WGS) entry which is preliminary data.</text>
</comment>
<evidence type="ECO:0000313" key="4">
    <source>
        <dbReference type="Proteomes" id="UP001217089"/>
    </source>
</evidence>
<keyword evidence="1" id="KW-0479">Metal-binding</keyword>
<dbReference type="InterPro" id="IPR054734">
    <property type="entry name" value="PqqF-like_C_4"/>
</dbReference>
<feature type="domain" description="Coenzyme PQQ synthesis protein F-like C-terminal lobe" evidence="2">
    <location>
        <begin position="7"/>
        <end position="58"/>
    </location>
</feature>
<protein>
    <recommendedName>
        <fullName evidence="2">Coenzyme PQQ synthesis protein F-like C-terminal lobe domain-containing protein</fullName>
    </recommendedName>
</protein>
<dbReference type="Pfam" id="PF22456">
    <property type="entry name" value="PqqF-like_C_4"/>
    <property type="match status" value="1"/>
</dbReference>
<keyword evidence="4" id="KW-1185">Reference proteome</keyword>
<organism evidence="3 4">
    <name type="scientific">Tegillarca granosa</name>
    <name type="common">Malaysian cockle</name>
    <name type="synonym">Anadara granosa</name>
    <dbReference type="NCBI Taxonomy" id="220873"/>
    <lineage>
        <taxon>Eukaryota</taxon>
        <taxon>Metazoa</taxon>
        <taxon>Spiralia</taxon>
        <taxon>Lophotrochozoa</taxon>
        <taxon>Mollusca</taxon>
        <taxon>Bivalvia</taxon>
        <taxon>Autobranchia</taxon>
        <taxon>Pteriomorphia</taxon>
        <taxon>Arcoida</taxon>
        <taxon>Arcoidea</taxon>
        <taxon>Arcidae</taxon>
        <taxon>Tegillarca</taxon>
    </lineage>
</organism>
<evidence type="ECO:0000313" key="3">
    <source>
        <dbReference type="EMBL" id="KAJ8306019.1"/>
    </source>
</evidence>
<dbReference type="Gene3D" id="3.30.830.10">
    <property type="entry name" value="Metalloenzyme, LuxS/M16 peptidase-like"/>
    <property type="match status" value="1"/>
</dbReference>
<evidence type="ECO:0000259" key="2">
    <source>
        <dbReference type="Pfam" id="PF22456"/>
    </source>
</evidence>
<name>A0ABQ9EL70_TEGGR</name>
<dbReference type="EMBL" id="JARBDR010000813">
    <property type="protein sequence ID" value="KAJ8306019.1"/>
    <property type="molecule type" value="Genomic_DNA"/>
</dbReference>
<dbReference type="InterPro" id="IPR011249">
    <property type="entry name" value="Metalloenz_LuxS/M16"/>
</dbReference>
<dbReference type="InterPro" id="IPR050626">
    <property type="entry name" value="Peptidase_M16"/>
</dbReference>
<sequence>MDCPIVQQIDQHIQDFFKEFEVILNETTAEDFTELVDSLVADKLIEDSNLQEETDRHWREICNQTCLFDRHDKEVEILNTLKLETLKGWFTQYLGNAQKAISFQVLGKGDDSDQQQKILSSRIEPIKISVTGGGENSANGYPSFKCLLDKDQTNKPIIDVFTFKNILKALPFTKIVK</sequence>
<dbReference type="PANTHER" id="PTHR43690">
    <property type="entry name" value="NARDILYSIN"/>
    <property type="match status" value="1"/>
</dbReference>
<dbReference type="SUPFAM" id="SSF63411">
    <property type="entry name" value="LuxS/MPP-like metallohydrolase"/>
    <property type="match status" value="1"/>
</dbReference>